<evidence type="ECO:0000256" key="7">
    <source>
        <dbReference type="PROSITE-ProRule" id="PRU10141"/>
    </source>
</evidence>
<organism evidence="10 11">
    <name type="scientific">Pseudofrankia asymbiotica</name>
    <dbReference type="NCBI Taxonomy" id="1834516"/>
    <lineage>
        <taxon>Bacteria</taxon>
        <taxon>Bacillati</taxon>
        <taxon>Actinomycetota</taxon>
        <taxon>Actinomycetes</taxon>
        <taxon>Frankiales</taxon>
        <taxon>Frankiaceae</taxon>
        <taxon>Pseudofrankia</taxon>
    </lineage>
</organism>
<dbReference type="GO" id="GO:0005524">
    <property type="term" value="F:ATP binding"/>
    <property type="evidence" value="ECO:0007669"/>
    <property type="project" value="UniProtKB-UniRule"/>
</dbReference>
<dbReference type="RefSeq" id="WP_076820318.1">
    <property type="nucleotide sequence ID" value="NZ_MOMC01000060.1"/>
</dbReference>
<comment type="similarity">
    <text evidence="1">Belongs to the protein kinase superfamily. NEK Ser/Thr protein kinase family. NIMA subfamily.</text>
</comment>
<evidence type="ECO:0000256" key="3">
    <source>
        <dbReference type="ARBA" id="ARBA00022679"/>
    </source>
</evidence>
<evidence type="ECO:0000313" key="10">
    <source>
        <dbReference type="EMBL" id="ONH25388.1"/>
    </source>
</evidence>
<dbReference type="Gene3D" id="1.10.510.10">
    <property type="entry name" value="Transferase(Phosphotransferase) domain 1"/>
    <property type="match status" value="1"/>
</dbReference>
<dbReference type="OrthoDB" id="3213994at2"/>
<keyword evidence="4 7" id="KW-0547">Nucleotide-binding</keyword>
<protein>
    <recommendedName>
        <fullName evidence="2">non-specific serine/threonine protein kinase</fullName>
        <ecNumber evidence="2">2.7.11.1</ecNumber>
    </recommendedName>
</protein>
<evidence type="ECO:0000313" key="11">
    <source>
        <dbReference type="Proteomes" id="UP000188929"/>
    </source>
</evidence>
<feature type="region of interest" description="Disordered" evidence="8">
    <location>
        <begin position="290"/>
        <end position="369"/>
    </location>
</feature>
<dbReference type="PROSITE" id="PS00107">
    <property type="entry name" value="PROTEIN_KINASE_ATP"/>
    <property type="match status" value="1"/>
</dbReference>
<feature type="compositionally biased region" description="Low complexity" evidence="8">
    <location>
        <begin position="441"/>
        <end position="468"/>
    </location>
</feature>
<evidence type="ECO:0000256" key="6">
    <source>
        <dbReference type="ARBA" id="ARBA00022840"/>
    </source>
</evidence>
<dbReference type="InterPro" id="IPR017441">
    <property type="entry name" value="Protein_kinase_ATP_BS"/>
</dbReference>
<dbReference type="InterPro" id="IPR000719">
    <property type="entry name" value="Prot_kinase_dom"/>
</dbReference>
<feature type="region of interest" description="Disordered" evidence="8">
    <location>
        <begin position="403"/>
        <end position="493"/>
    </location>
</feature>
<dbReference type="EMBL" id="MOMC01000060">
    <property type="protein sequence ID" value="ONH25388.1"/>
    <property type="molecule type" value="Genomic_DNA"/>
</dbReference>
<dbReference type="InterPro" id="IPR050660">
    <property type="entry name" value="NEK_Ser/Thr_kinase"/>
</dbReference>
<keyword evidence="5 10" id="KW-0418">Kinase</keyword>
<evidence type="ECO:0000256" key="2">
    <source>
        <dbReference type="ARBA" id="ARBA00012513"/>
    </source>
</evidence>
<dbReference type="SUPFAM" id="SSF56112">
    <property type="entry name" value="Protein kinase-like (PK-like)"/>
    <property type="match status" value="1"/>
</dbReference>
<keyword evidence="10" id="KW-0723">Serine/threonine-protein kinase</keyword>
<dbReference type="Pfam" id="PF00069">
    <property type="entry name" value="Pkinase"/>
    <property type="match status" value="1"/>
</dbReference>
<accession>A0A1V2I674</accession>
<dbReference type="AlphaFoldDB" id="A0A1V2I674"/>
<name>A0A1V2I674_9ACTN</name>
<keyword evidence="6 7" id="KW-0067">ATP-binding</keyword>
<proteinExistence type="inferred from homology"/>
<feature type="compositionally biased region" description="Polar residues" evidence="8">
    <location>
        <begin position="416"/>
        <end position="440"/>
    </location>
</feature>
<evidence type="ECO:0000256" key="4">
    <source>
        <dbReference type="ARBA" id="ARBA00022741"/>
    </source>
</evidence>
<comment type="caution">
    <text evidence="10">The sequence shown here is derived from an EMBL/GenBank/DDBJ whole genome shotgun (WGS) entry which is preliminary data.</text>
</comment>
<dbReference type="InterPro" id="IPR011009">
    <property type="entry name" value="Kinase-like_dom_sf"/>
</dbReference>
<gene>
    <name evidence="10" type="ORF">BL253_27685</name>
</gene>
<dbReference type="PROSITE" id="PS50011">
    <property type="entry name" value="PROTEIN_KINASE_DOM"/>
    <property type="match status" value="1"/>
</dbReference>
<dbReference type="Proteomes" id="UP000188929">
    <property type="component" value="Unassembled WGS sequence"/>
</dbReference>
<reference evidence="11" key="1">
    <citation type="submission" date="2016-10" db="EMBL/GenBank/DDBJ databases">
        <title>Frankia sp. NRRL B-16386 Genome sequencing.</title>
        <authorList>
            <person name="Ghodhbane-Gtari F."/>
            <person name="Swanson E."/>
            <person name="Gueddou A."/>
            <person name="Hezbri K."/>
            <person name="Ktari K."/>
            <person name="Nouioui I."/>
            <person name="Morris K."/>
            <person name="Simpson S."/>
            <person name="Abebe-Akele F."/>
            <person name="Thomas K."/>
            <person name="Gtari M."/>
            <person name="Tisa L.S."/>
        </authorList>
    </citation>
    <scope>NUCLEOTIDE SEQUENCE [LARGE SCALE GENOMIC DNA]</scope>
    <source>
        <strain evidence="11">NRRL B-16386</strain>
    </source>
</reference>
<dbReference type="PANTHER" id="PTHR43671:SF13">
    <property type="entry name" value="SERINE_THREONINE-PROTEIN KINASE NEK2"/>
    <property type="match status" value="1"/>
</dbReference>
<feature type="binding site" evidence="7">
    <location>
        <position position="44"/>
    </location>
    <ligand>
        <name>ATP</name>
        <dbReference type="ChEBI" id="CHEBI:30616"/>
    </ligand>
</feature>
<dbReference type="CDD" id="cd14014">
    <property type="entry name" value="STKc_PknB_like"/>
    <property type="match status" value="1"/>
</dbReference>
<dbReference type="PANTHER" id="PTHR43671">
    <property type="entry name" value="SERINE/THREONINE-PROTEIN KINASE NEK"/>
    <property type="match status" value="1"/>
</dbReference>
<dbReference type="STRING" id="1834516.BL253_27685"/>
<dbReference type="GO" id="GO:0004674">
    <property type="term" value="F:protein serine/threonine kinase activity"/>
    <property type="evidence" value="ECO:0007669"/>
    <property type="project" value="UniProtKB-KW"/>
</dbReference>
<evidence type="ECO:0000259" key="9">
    <source>
        <dbReference type="PROSITE" id="PS50011"/>
    </source>
</evidence>
<evidence type="ECO:0000256" key="8">
    <source>
        <dbReference type="SAM" id="MobiDB-lite"/>
    </source>
</evidence>
<evidence type="ECO:0000256" key="5">
    <source>
        <dbReference type="ARBA" id="ARBA00022777"/>
    </source>
</evidence>
<dbReference type="PROSITE" id="PS00108">
    <property type="entry name" value="PROTEIN_KINASE_ST"/>
    <property type="match status" value="1"/>
</dbReference>
<dbReference type="SMART" id="SM00220">
    <property type="entry name" value="S_TKc"/>
    <property type="match status" value="1"/>
</dbReference>
<feature type="domain" description="Protein kinase" evidence="9">
    <location>
        <begin position="15"/>
        <end position="263"/>
    </location>
</feature>
<keyword evidence="11" id="KW-1185">Reference proteome</keyword>
<sequence length="595" mass="60828">MIVDRERVEKALPGYHIAERLGSGASGLVLAGEHLRIGRPVAIKVMGTEDAGDSTDGFAAEARVLATLDHPHVLRVHDYVEAEGLCLVVMELLAGGTLTDRQVGIGPEQACAVGLAVAGALAHAHGHGVLHRDIKPSNILFAADGTPKVSDYGLAKLLEGSAATASRMVGTPLYMAPEQIQGGRLGPGTDLYALGMVLYRLLAGQPPFDPKLPAPALWFQHATEPPPPMTGVDPRLAAVVLRALAKSPEDRHPDATAFALDLARAATQALGSGWTARAGLPLHLDDAVRRAADDSQDRPASQPNAPACSETPQPVTAQATEPASLVAPRRSPAAVPPEPSASSALEPLVGSSSPPAETDTKAGVAKGGSRRGARLAAVGAVVAAALAIPAVLFGPEFLSGGDQPAARGGTDPLVTASPQDVPATSASETTHPSFTPTALGTSAPAAAISTQPQAPASSAVASGTAPARTNPPPNPGQAGPASPENDPNYQQGSAVDVPGCAGWMDYANLLYGTLSAGAASCAGEVTTTDEAYGAEPSSVSLTAANHTEANSSPPAFLYFGYYKFSVRICIWNQNDPTGRRCSPVYVDTQGSISRR</sequence>
<feature type="compositionally biased region" description="Polar residues" evidence="8">
    <location>
        <begin position="298"/>
        <end position="321"/>
    </location>
</feature>
<evidence type="ECO:0000256" key="1">
    <source>
        <dbReference type="ARBA" id="ARBA00010886"/>
    </source>
</evidence>
<dbReference type="EC" id="2.7.11.1" evidence="2"/>
<keyword evidence="3" id="KW-0808">Transferase</keyword>
<dbReference type="InterPro" id="IPR008271">
    <property type="entry name" value="Ser/Thr_kinase_AS"/>
</dbReference>